<dbReference type="InterPro" id="IPR003826">
    <property type="entry name" value="AdoMetDC_fam_prok"/>
</dbReference>
<keyword evidence="4" id="KW-0620">Polyamine biosynthesis</keyword>
<keyword evidence="5" id="KW-0865">Zymogen</keyword>
<dbReference type="PANTHER" id="PTHR33866">
    <property type="entry name" value="S-ADENOSYLMETHIONINE DECARBOXYLASE PROENZYME"/>
    <property type="match status" value="1"/>
</dbReference>
<proteinExistence type="predicted"/>
<sequence length="127" mass="13671">MSGTESQGAHVLLDYVGYSPPVVDDGAWALQVLRESVHEAGVREVHSHVESFDGGISPPGFAAIVLIDESHVSAHCYSERGLLAIDVFTCGGDNPETIADSIHTSFSTVIPGLRLINRKRVERFLEG</sequence>
<dbReference type="Gene3D" id="3.60.90.10">
    <property type="entry name" value="S-adenosylmethionine decarboxylase"/>
    <property type="match status" value="1"/>
</dbReference>
<evidence type="ECO:0000256" key="1">
    <source>
        <dbReference type="ARBA" id="ARBA00001928"/>
    </source>
</evidence>
<dbReference type="GO" id="GO:0008295">
    <property type="term" value="P:spermidine biosynthetic process"/>
    <property type="evidence" value="ECO:0007669"/>
    <property type="project" value="InterPro"/>
</dbReference>
<evidence type="ECO:0000256" key="3">
    <source>
        <dbReference type="ARBA" id="ARBA00022813"/>
    </source>
</evidence>
<evidence type="ECO:0008006" key="10">
    <source>
        <dbReference type="Google" id="ProtNLM"/>
    </source>
</evidence>
<accession>A0A381WH48</accession>
<keyword evidence="3" id="KW-0068">Autocatalytic cleavage</keyword>
<organism evidence="9">
    <name type="scientific">marine metagenome</name>
    <dbReference type="NCBI Taxonomy" id="408172"/>
    <lineage>
        <taxon>unclassified sequences</taxon>
        <taxon>metagenomes</taxon>
        <taxon>ecological metagenomes</taxon>
    </lineage>
</organism>
<evidence type="ECO:0000256" key="7">
    <source>
        <dbReference type="ARBA" id="ARBA00023270"/>
    </source>
</evidence>
<dbReference type="InterPro" id="IPR016067">
    <property type="entry name" value="S-AdoMet_deCO2ase_core"/>
</dbReference>
<dbReference type="EMBL" id="UINC01011741">
    <property type="protein sequence ID" value="SVA51621.1"/>
    <property type="molecule type" value="Genomic_DNA"/>
</dbReference>
<dbReference type="Pfam" id="PF02675">
    <property type="entry name" value="AdoMet_dc"/>
    <property type="match status" value="1"/>
</dbReference>
<dbReference type="PANTHER" id="PTHR33866:SF2">
    <property type="entry name" value="S-ADENOSYLMETHIONINE DECARBOXYLASE PROENZYME"/>
    <property type="match status" value="1"/>
</dbReference>
<comment type="cofactor">
    <cofactor evidence="1">
        <name>pyruvate</name>
        <dbReference type="ChEBI" id="CHEBI:15361"/>
    </cofactor>
</comment>
<dbReference type="GO" id="GO:0004014">
    <property type="term" value="F:adenosylmethionine decarboxylase activity"/>
    <property type="evidence" value="ECO:0007669"/>
    <property type="project" value="InterPro"/>
</dbReference>
<keyword evidence="2" id="KW-0210">Decarboxylase</keyword>
<evidence type="ECO:0000313" key="9">
    <source>
        <dbReference type="EMBL" id="SVA51621.1"/>
    </source>
</evidence>
<evidence type="ECO:0000256" key="2">
    <source>
        <dbReference type="ARBA" id="ARBA00022793"/>
    </source>
</evidence>
<evidence type="ECO:0000256" key="4">
    <source>
        <dbReference type="ARBA" id="ARBA00023115"/>
    </source>
</evidence>
<evidence type="ECO:0000256" key="5">
    <source>
        <dbReference type="ARBA" id="ARBA00023145"/>
    </source>
</evidence>
<name>A0A381WH48_9ZZZZ</name>
<dbReference type="AlphaFoldDB" id="A0A381WH48"/>
<dbReference type="SUPFAM" id="SSF56276">
    <property type="entry name" value="S-adenosylmethionine decarboxylase"/>
    <property type="match status" value="1"/>
</dbReference>
<evidence type="ECO:0000256" key="6">
    <source>
        <dbReference type="ARBA" id="ARBA00023239"/>
    </source>
</evidence>
<evidence type="ECO:0000256" key="8">
    <source>
        <dbReference type="ARBA" id="ARBA00023317"/>
    </source>
</evidence>
<gene>
    <name evidence="9" type="ORF">METZ01_LOCUS104475</name>
</gene>
<reference evidence="9" key="1">
    <citation type="submission" date="2018-05" db="EMBL/GenBank/DDBJ databases">
        <authorList>
            <person name="Lanie J.A."/>
            <person name="Ng W.-L."/>
            <person name="Kazmierczak K.M."/>
            <person name="Andrzejewski T.M."/>
            <person name="Davidsen T.M."/>
            <person name="Wayne K.J."/>
            <person name="Tettelin H."/>
            <person name="Glass J.I."/>
            <person name="Rusch D."/>
            <person name="Podicherti R."/>
            <person name="Tsui H.-C.T."/>
            <person name="Winkler M.E."/>
        </authorList>
    </citation>
    <scope>NUCLEOTIDE SEQUENCE</scope>
</reference>
<protein>
    <recommendedName>
        <fullName evidence="10">S-adenosylmethionine decarboxylase proenzyme</fullName>
    </recommendedName>
</protein>
<keyword evidence="8" id="KW-0670">Pyruvate</keyword>
<keyword evidence="6" id="KW-0456">Lyase</keyword>
<keyword evidence="7" id="KW-0704">Schiff base</keyword>
<dbReference type="GO" id="GO:0005829">
    <property type="term" value="C:cytosol"/>
    <property type="evidence" value="ECO:0007669"/>
    <property type="project" value="TreeGrafter"/>
</dbReference>